<sequence length="86" mass="10101">MPATWIKFDPLTDPYEQWQAIDDFTSSKPVVVIEYRGDERDSLLCGRHGLAHWDIYSDIAFGTVYYKEVRHAAAREQVMTYRFIRG</sequence>
<keyword evidence="2" id="KW-1185">Reference proteome</keyword>
<proteinExistence type="predicted"/>
<dbReference type="Proteomes" id="UP000683310">
    <property type="component" value="Chromosome"/>
</dbReference>
<reference evidence="1 2" key="1">
    <citation type="submission" date="2021-04" db="EMBL/GenBank/DDBJ databases">
        <title>Nocardia tengchongensis.</title>
        <authorList>
            <person name="Zhuang k."/>
            <person name="Ran Y."/>
            <person name="Li W."/>
        </authorList>
    </citation>
    <scope>NUCLEOTIDE SEQUENCE [LARGE SCALE GENOMIC DNA]</scope>
    <source>
        <strain evidence="1 2">CFH S0057</strain>
    </source>
</reference>
<dbReference type="EMBL" id="CP074371">
    <property type="protein sequence ID" value="QVI20754.1"/>
    <property type="molecule type" value="Genomic_DNA"/>
</dbReference>
<evidence type="ECO:0000313" key="2">
    <source>
        <dbReference type="Proteomes" id="UP000683310"/>
    </source>
</evidence>
<organism evidence="1 2">
    <name type="scientific">Nocardia tengchongensis</name>
    <dbReference type="NCBI Taxonomy" id="2055889"/>
    <lineage>
        <taxon>Bacteria</taxon>
        <taxon>Bacillati</taxon>
        <taxon>Actinomycetota</taxon>
        <taxon>Actinomycetes</taxon>
        <taxon>Mycobacteriales</taxon>
        <taxon>Nocardiaceae</taxon>
        <taxon>Nocardia</taxon>
    </lineage>
</organism>
<name>A0ABX8CPF8_9NOCA</name>
<protein>
    <recommendedName>
        <fullName evidence="3">WYL domain-containing protein</fullName>
    </recommendedName>
</protein>
<accession>A0ABX8CPF8</accession>
<evidence type="ECO:0000313" key="1">
    <source>
        <dbReference type="EMBL" id="QVI20754.1"/>
    </source>
</evidence>
<evidence type="ECO:0008006" key="3">
    <source>
        <dbReference type="Google" id="ProtNLM"/>
    </source>
</evidence>
<gene>
    <name evidence="1" type="ORF">KHQ06_32390</name>
</gene>
<dbReference type="RefSeq" id="WP_213556862.1">
    <property type="nucleotide sequence ID" value="NZ_JBHZDI010000001.1"/>
</dbReference>